<dbReference type="InterPro" id="IPR029044">
    <property type="entry name" value="Nucleotide-diphossugar_trans"/>
</dbReference>
<dbReference type="Gene3D" id="3.90.550.10">
    <property type="entry name" value="Spore Coat Polysaccharide Biosynthesis Protein SpsA, Chain A"/>
    <property type="match status" value="1"/>
</dbReference>
<dbReference type="InterPro" id="IPR001173">
    <property type="entry name" value="Glyco_trans_2-like"/>
</dbReference>
<keyword evidence="5 9" id="KW-0812">Transmembrane</keyword>
<reference evidence="11 12" key="1">
    <citation type="journal article" date="2003" name="Mol. Microbiol.">
        <title>Genome-based analysis of virulence genes in a non-biofilm-forming Staphylococcus epidermidis strain (ATCC 12228).</title>
        <authorList>
            <person name="Zhang Y.Q."/>
            <person name="Ren S.X."/>
            <person name="Li H.L."/>
            <person name="Wang Y.X."/>
            <person name="Fu G."/>
            <person name="Yang J."/>
            <person name="Qin Z.Q."/>
            <person name="Miao Y.G."/>
            <person name="Wang W.Y."/>
            <person name="Chen R.S."/>
            <person name="Shen Y."/>
            <person name="Chen Z."/>
            <person name="Yuan Z.H."/>
            <person name="Zhao G.P."/>
            <person name="Qu D."/>
            <person name="Danchin A."/>
            <person name="Wen Y.M."/>
        </authorList>
    </citation>
    <scope>NUCLEOTIDE SEQUENCE [LARGE SCALE GENOMIC DNA]</scope>
    <source>
        <strain evidence="12">ATCC 12228 / FDA PCI 1200</strain>
    </source>
</reference>
<feature type="domain" description="Glycosyltransferase 2-like" evidence="10">
    <location>
        <begin position="5"/>
        <end position="171"/>
    </location>
</feature>
<evidence type="ECO:0000313" key="11">
    <source>
        <dbReference type="EMBL" id="AAO04074.1"/>
    </source>
</evidence>
<proteinExistence type="inferred from homology"/>
<keyword evidence="3" id="KW-0328">Glycosyltransferase</keyword>
<dbReference type="FunFam" id="3.90.550.10:FF:000079">
    <property type="entry name" value="Probable glycosyl transferase"/>
    <property type="match status" value="1"/>
</dbReference>
<dbReference type="Proteomes" id="UP000001411">
    <property type="component" value="Chromosome"/>
</dbReference>
<evidence type="ECO:0000256" key="3">
    <source>
        <dbReference type="ARBA" id="ARBA00022676"/>
    </source>
</evidence>
<dbReference type="OrthoDB" id="9807778at2"/>
<evidence type="ECO:0000313" key="12">
    <source>
        <dbReference type="Proteomes" id="UP000001411"/>
    </source>
</evidence>
<name>A0A0H2VFA4_STAES</name>
<keyword evidence="7 9" id="KW-0472">Membrane</keyword>
<keyword evidence="2" id="KW-1003">Cell membrane</keyword>
<dbReference type="GO" id="GO:0016757">
    <property type="term" value="F:glycosyltransferase activity"/>
    <property type="evidence" value="ECO:0007669"/>
    <property type="project" value="UniProtKB-KW"/>
</dbReference>
<dbReference type="CDD" id="cd04187">
    <property type="entry name" value="DPM1_like_bac"/>
    <property type="match status" value="1"/>
</dbReference>
<evidence type="ECO:0000256" key="9">
    <source>
        <dbReference type="SAM" id="Phobius"/>
    </source>
</evidence>
<dbReference type="eggNOG" id="COG0463">
    <property type="taxonomic scope" value="Bacteria"/>
</dbReference>
<feature type="transmembrane region" description="Helical" evidence="9">
    <location>
        <begin position="234"/>
        <end position="254"/>
    </location>
</feature>
<dbReference type="SUPFAM" id="SSF53448">
    <property type="entry name" value="Nucleotide-diphospho-sugar transferases"/>
    <property type="match status" value="1"/>
</dbReference>
<dbReference type="GO" id="GO:0005886">
    <property type="term" value="C:plasma membrane"/>
    <property type="evidence" value="ECO:0007669"/>
    <property type="project" value="UniProtKB-SubCell"/>
</dbReference>
<dbReference type="InterPro" id="IPR050256">
    <property type="entry name" value="Glycosyltransferase_2"/>
</dbReference>
<evidence type="ECO:0000256" key="4">
    <source>
        <dbReference type="ARBA" id="ARBA00022679"/>
    </source>
</evidence>
<dbReference type="Pfam" id="PF00535">
    <property type="entry name" value="Glycos_transf_2"/>
    <property type="match status" value="1"/>
</dbReference>
<comment type="similarity">
    <text evidence="8">Belongs to the glycosyltransferase 2 family. GtrB subfamily.</text>
</comment>
<dbReference type="EMBL" id="AE015929">
    <property type="protein sequence ID" value="AAO04074.1"/>
    <property type="molecule type" value="Genomic_DNA"/>
</dbReference>
<evidence type="ECO:0000259" key="10">
    <source>
        <dbReference type="Pfam" id="PF00535"/>
    </source>
</evidence>
<organism evidence="11 12">
    <name type="scientific">Staphylococcus epidermidis (strain ATCC 12228 / FDA PCI 1200)</name>
    <dbReference type="NCBI Taxonomy" id="176280"/>
    <lineage>
        <taxon>Bacteria</taxon>
        <taxon>Bacillati</taxon>
        <taxon>Bacillota</taxon>
        <taxon>Bacilli</taxon>
        <taxon>Bacillales</taxon>
        <taxon>Staphylococcaceae</taxon>
        <taxon>Staphylococcus</taxon>
    </lineage>
</organism>
<dbReference type="PANTHER" id="PTHR48090">
    <property type="entry name" value="UNDECAPRENYL-PHOSPHATE 4-DEOXY-4-FORMAMIDO-L-ARABINOSE TRANSFERASE-RELATED"/>
    <property type="match status" value="1"/>
</dbReference>
<evidence type="ECO:0000256" key="2">
    <source>
        <dbReference type="ARBA" id="ARBA00022475"/>
    </source>
</evidence>
<dbReference type="KEGG" id="sep:SE_0477"/>
<dbReference type="HOGENOM" id="CLU_033536_0_1_9"/>
<evidence type="ECO:0000256" key="5">
    <source>
        <dbReference type="ARBA" id="ARBA00022692"/>
    </source>
</evidence>
<feature type="transmembrane region" description="Helical" evidence="9">
    <location>
        <begin position="266"/>
        <end position="291"/>
    </location>
</feature>
<keyword evidence="6 9" id="KW-1133">Transmembrane helix</keyword>
<sequence>MKIRVIVPCYNEGEVVLKTYDKLTEIMKKDSLIKNYEYDLLFINDGSTDTTIHHIKNIVAYDNHVKYLSFSRNFGKEAAMIAGYQHSTMHDAVIMIDGDLQHPPEYIPQMIEGYIEGYDQVVAKRNRQGENFVRKTLSRCYYKLINAFVEDIQFEDGVGDFRLLSRRAVQALTTLDEYNRFSKGLFEWIGYETKVFQYENVTREDGESKWTFRKLLNYGIDGLISFNNKPLRMMIYLGMFTFSISILYIIYLLINILINGINIPGYFTTIAAILLLGGIQLMSIGVVGEYIGRIYYEVKHRPKYIVENSNIQTENLDMRYNALNLNKNRNNKRSNDLYKLSSFYKVKTYSDTYASNYSQDEGFKERVH</sequence>
<comment type="subcellular location">
    <subcellularLocation>
        <location evidence="1">Cell membrane</location>
        <topology evidence="1">Multi-pass membrane protein</topology>
    </subcellularLocation>
</comment>
<evidence type="ECO:0000256" key="7">
    <source>
        <dbReference type="ARBA" id="ARBA00023136"/>
    </source>
</evidence>
<dbReference type="PATRIC" id="fig|176280.10.peg.449"/>
<protein>
    <submittedName>
        <fullName evidence="11">CsbB stress response protein</fullName>
    </submittedName>
</protein>
<evidence type="ECO:0000256" key="6">
    <source>
        <dbReference type="ARBA" id="ARBA00022989"/>
    </source>
</evidence>
<evidence type="ECO:0000256" key="8">
    <source>
        <dbReference type="ARBA" id="ARBA00038152"/>
    </source>
</evidence>
<dbReference type="PANTHER" id="PTHR48090:SF8">
    <property type="entry name" value="GLYCOSYLTRANSFERASE CSBB-RELATED"/>
    <property type="match status" value="1"/>
</dbReference>
<accession>A0A0H2VFA4</accession>
<gene>
    <name evidence="11" type="ordered locus">SE_0477</name>
</gene>
<dbReference type="AlphaFoldDB" id="A0A0H2VFA4"/>
<evidence type="ECO:0000256" key="1">
    <source>
        <dbReference type="ARBA" id="ARBA00004651"/>
    </source>
</evidence>
<dbReference type="RefSeq" id="WP_001830351.1">
    <property type="nucleotide sequence ID" value="NC_004461.1"/>
</dbReference>
<keyword evidence="4" id="KW-0808">Transferase</keyword>